<comment type="subunit">
    <text evidence="6">Part of the 50S ribosomal subunit. Contacts protein L29, and trigger factor when it is bound to the ribosome.</text>
</comment>
<dbReference type="Gene3D" id="3.30.70.330">
    <property type="match status" value="1"/>
</dbReference>
<accession>A0ABT8ILI6</accession>
<dbReference type="SUPFAM" id="SSF54189">
    <property type="entry name" value="Ribosomal proteins S24e, L23 and L15e"/>
    <property type="match status" value="1"/>
</dbReference>
<gene>
    <name evidence="6 8" type="primary">rplW</name>
    <name evidence="8" type="ORF">NWF35_06680</name>
</gene>
<dbReference type="PROSITE" id="PS00050">
    <property type="entry name" value="RIBOSOMAL_L23"/>
    <property type="match status" value="1"/>
</dbReference>
<keyword evidence="4 6" id="KW-0689">Ribosomal protein</keyword>
<comment type="similarity">
    <text evidence="1 6 7">Belongs to the universal ribosomal protein uL23 family.</text>
</comment>
<dbReference type="GO" id="GO:0005840">
    <property type="term" value="C:ribosome"/>
    <property type="evidence" value="ECO:0007669"/>
    <property type="project" value="UniProtKB-KW"/>
</dbReference>
<dbReference type="Proteomes" id="UP001174196">
    <property type="component" value="Unassembled WGS sequence"/>
</dbReference>
<dbReference type="EMBL" id="JANRHH010000029">
    <property type="protein sequence ID" value="MDN4593593.1"/>
    <property type="molecule type" value="Genomic_DNA"/>
</dbReference>
<dbReference type="PANTHER" id="PTHR11620">
    <property type="entry name" value="60S RIBOSOMAL PROTEIN L23A"/>
    <property type="match status" value="1"/>
</dbReference>
<dbReference type="HAMAP" id="MF_01369_B">
    <property type="entry name" value="Ribosomal_uL23_B"/>
    <property type="match status" value="1"/>
</dbReference>
<keyword evidence="5 6" id="KW-0687">Ribonucleoprotein</keyword>
<keyword evidence="2 6" id="KW-0699">rRNA-binding</keyword>
<protein>
    <recommendedName>
        <fullName evidence="6">Large ribosomal subunit protein uL23</fullName>
    </recommendedName>
</protein>
<dbReference type="NCBIfam" id="NF004366">
    <property type="entry name" value="PRK05738.3-2"/>
    <property type="match status" value="1"/>
</dbReference>
<evidence type="ECO:0000313" key="8">
    <source>
        <dbReference type="EMBL" id="MDN4593593.1"/>
    </source>
</evidence>
<name>A0ABT8ILI6_9BACL</name>
<comment type="caution">
    <text evidence="8">The sequence shown here is derived from an EMBL/GenBank/DDBJ whole genome shotgun (WGS) entry which is preliminary data.</text>
</comment>
<evidence type="ECO:0000256" key="2">
    <source>
        <dbReference type="ARBA" id="ARBA00022730"/>
    </source>
</evidence>
<keyword evidence="9" id="KW-1185">Reference proteome</keyword>
<evidence type="ECO:0000256" key="1">
    <source>
        <dbReference type="ARBA" id="ARBA00006700"/>
    </source>
</evidence>
<sequence>MKDPRDIIRRPIITEKSTEMNEERKYAFEVDLRANKTEIKQAVEKIFGVKVEKVNTMRVRGKKKRYGRFTGRTPERKKAIVKLTADSKPIELFEV</sequence>
<evidence type="ECO:0000256" key="4">
    <source>
        <dbReference type="ARBA" id="ARBA00022980"/>
    </source>
</evidence>
<evidence type="ECO:0000256" key="7">
    <source>
        <dbReference type="RuleBase" id="RU003934"/>
    </source>
</evidence>
<evidence type="ECO:0000256" key="5">
    <source>
        <dbReference type="ARBA" id="ARBA00023274"/>
    </source>
</evidence>
<proteinExistence type="inferred from homology"/>
<keyword evidence="3 6" id="KW-0694">RNA-binding</keyword>
<dbReference type="Pfam" id="PF00276">
    <property type="entry name" value="Ribosomal_L23"/>
    <property type="match status" value="1"/>
</dbReference>
<evidence type="ECO:0000313" key="9">
    <source>
        <dbReference type="Proteomes" id="UP001174196"/>
    </source>
</evidence>
<dbReference type="InterPro" id="IPR001014">
    <property type="entry name" value="Ribosomal_uL23_CS"/>
</dbReference>
<reference evidence="8" key="1">
    <citation type="submission" date="2022-08" db="EMBL/GenBank/DDBJ databases">
        <title>Polycladomyces zharkentsis sp. nov., a novel thermophilic CMC and starch-degrading bacterium isolated from a geothermal spring in Kazakhstan.</title>
        <authorList>
            <person name="Mashzhan A."/>
            <person name="Kistaubaeva A."/>
            <person name="Javier-Lopez R."/>
            <person name="Birkeland N.-K."/>
        </authorList>
    </citation>
    <scope>NUCLEOTIDE SEQUENCE</scope>
    <source>
        <strain evidence="8">KSR 13</strain>
    </source>
</reference>
<dbReference type="RefSeq" id="WP_301238297.1">
    <property type="nucleotide sequence ID" value="NZ_JANRHH010000029.1"/>
</dbReference>
<evidence type="ECO:0000256" key="6">
    <source>
        <dbReference type="HAMAP-Rule" id="MF_01369"/>
    </source>
</evidence>
<comment type="function">
    <text evidence="6">One of the early assembly proteins it binds 23S rRNA. One of the proteins that surrounds the polypeptide exit tunnel on the outside of the ribosome. Forms the main docking site for trigger factor binding to the ribosome.</text>
</comment>
<dbReference type="InterPro" id="IPR012677">
    <property type="entry name" value="Nucleotide-bd_a/b_plait_sf"/>
</dbReference>
<dbReference type="InterPro" id="IPR013025">
    <property type="entry name" value="Ribosomal_uL23-like"/>
</dbReference>
<organism evidence="8 9">
    <name type="scientific">Polycladomyces subterraneus</name>
    <dbReference type="NCBI Taxonomy" id="1016997"/>
    <lineage>
        <taxon>Bacteria</taxon>
        <taxon>Bacillati</taxon>
        <taxon>Bacillota</taxon>
        <taxon>Bacilli</taxon>
        <taxon>Bacillales</taxon>
        <taxon>Thermoactinomycetaceae</taxon>
        <taxon>Polycladomyces</taxon>
    </lineage>
</organism>
<dbReference type="InterPro" id="IPR012678">
    <property type="entry name" value="Ribosomal_uL23/eL15/eS24_sf"/>
</dbReference>
<evidence type="ECO:0000256" key="3">
    <source>
        <dbReference type="ARBA" id="ARBA00022884"/>
    </source>
</evidence>
<dbReference type="NCBIfam" id="NF004363">
    <property type="entry name" value="PRK05738.2-4"/>
    <property type="match status" value="1"/>
</dbReference>